<protein>
    <recommendedName>
        <fullName evidence="1">non-specific serine/threonine protein kinase</fullName>
        <ecNumber evidence="1">2.7.11.1</ecNumber>
    </recommendedName>
</protein>
<dbReference type="PRINTS" id="PR01874">
    <property type="entry name" value="DNAREPAIRADA"/>
</dbReference>
<organism evidence="10 11">
    <name type="scientific">Candidatus Fervidibacter japonicus</name>
    <dbReference type="NCBI Taxonomy" id="2035412"/>
    <lineage>
        <taxon>Bacteria</taxon>
        <taxon>Candidatus Fervidibacterota</taxon>
        <taxon>Candidatus Fervidibacter</taxon>
    </lineage>
</organism>
<evidence type="ECO:0000256" key="4">
    <source>
        <dbReference type="ARBA" id="ARBA00022737"/>
    </source>
</evidence>
<evidence type="ECO:0000313" key="10">
    <source>
        <dbReference type="EMBL" id="GBD00127.1"/>
    </source>
</evidence>
<dbReference type="PIRSF" id="PIRSF039117">
    <property type="entry name" value="KaiC"/>
    <property type="match status" value="1"/>
</dbReference>
<dbReference type="Pfam" id="PF06745">
    <property type="entry name" value="ATPase"/>
    <property type="match status" value="2"/>
</dbReference>
<dbReference type="PANTHER" id="PTHR43637:SF1">
    <property type="entry name" value="UPF0273 PROTEIN TM_0370"/>
    <property type="match status" value="1"/>
</dbReference>
<name>A0A2H5XG24_9BACT</name>
<evidence type="ECO:0000256" key="2">
    <source>
        <dbReference type="ARBA" id="ARBA00022553"/>
    </source>
</evidence>
<dbReference type="GO" id="GO:0004674">
    <property type="term" value="F:protein serine/threonine kinase activity"/>
    <property type="evidence" value="ECO:0007669"/>
    <property type="project" value="UniProtKB-EC"/>
</dbReference>
<dbReference type="InterPro" id="IPR030665">
    <property type="entry name" value="KaiC"/>
</dbReference>
<dbReference type="InterPro" id="IPR010624">
    <property type="entry name" value="KaiC_dom"/>
</dbReference>
<dbReference type="SMART" id="SM00382">
    <property type="entry name" value="AAA"/>
    <property type="match status" value="2"/>
</dbReference>
<keyword evidence="7" id="KW-0378">Hydrolase</keyword>
<evidence type="ECO:0000256" key="5">
    <source>
        <dbReference type="ARBA" id="ARBA00022741"/>
    </source>
</evidence>
<dbReference type="PROSITE" id="PS51146">
    <property type="entry name" value="KAIC"/>
    <property type="match status" value="2"/>
</dbReference>
<keyword evidence="3 10" id="KW-0808">Transferase</keyword>
<dbReference type="SUPFAM" id="SSF52540">
    <property type="entry name" value="P-loop containing nucleoside triphosphate hydrolases"/>
    <property type="match status" value="2"/>
</dbReference>
<dbReference type="InterPro" id="IPR014774">
    <property type="entry name" value="KaiC-like_dom"/>
</dbReference>
<evidence type="ECO:0000256" key="6">
    <source>
        <dbReference type="ARBA" id="ARBA00022777"/>
    </source>
</evidence>
<feature type="domain" description="KaiC" evidence="9">
    <location>
        <begin position="240"/>
        <end position="485"/>
    </location>
</feature>
<evidence type="ECO:0000256" key="7">
    <source>
        <dbReference type="ARBA" id="ARBA00022801"/>
    </source>
</evidence>
<evidence type="ECO:0000256" key="1">
    <source>
        <dbReference type="ARBA" id="ARBA00012513"/>
    </source>
</evidence>
<evidence type="ECO:0000259" key="9">
    <source>
        <dbReference type="PROSITE" id="PS51146"/>
    </source>
</evidence>
<dbReference type="AlphaFoldDB" id="A0A2H5XG24"/>
<gene>
    <name evidence="10" type="primary">kaiC_2</name>
    <name evidence="10" type="ORF">HRbin17_02664</name>
</gene>
<dbReference type="EC" id="2.7.11.1" evidence="1"/>
<sequence>MATAQRVTTGVPGLDIVLDGGLVPGATVLVQGLPGAGKTTLGLQFIYHGAVQCREPGLVVSFEEFPAQMLRDVRNFGWDFEPLVRSGAVTLIATSPQAFYQQMRDPNSDINRLLNEGKVRRVLIDSLSHFQRLTNDPVELREILNSLLNRLRQTEVTAILTQEVRWSEGEVSLEQYAVDTVIQLFFEPINRVQRRRFLEVLKARGQSFQTGRHGLEITDRGLRVYPVPMPRGHERPLTMHRVPTGVPGLDRMLGGGFFEGSVALVAGETGTGKSTLVRQFIAHAVLNGEKGLYVSLREDSQRILQSARTIGIDLEPALQHGHLTIHYVSGDVDPYRLFWDVKALLEEHAAVGQPIRRAAIDSLSDLAANFPDPNYLPHYLQAFVELFTAHGVTAVFTLSVTTANSAEHSPLDPDLVRGLDCILMLRYSLVHDHVRKVMTVVKMRGSEHDTGVRTVRINPGEGMLVETGFEGMPSFLRKLQQLAQEQQSGEMAISEKP</sequence>
<evidence type="ECO:0000313" key="11">
    <source>
        <dbReference type="Proteomes" id="UP000236173"/>
    </source>
</evidence>
<dbReference type="GO" id="GO:0005524">
    <property type="term" value="F:ATP binding"/>
    <property type="evidence" value="ECO:0007669"/>
    <property type="project" value="UniProtKB-KW"/>
</dbReference>
<dbReference type="Gene3D" id="3.40.50.300">
    <property type="entry name" value="P-loop containing nucleotide triphosphate hydrolases"/>
    <property type="match status" value="2"/>
</dbReference>
<keyword evidence="2" id="KW-0597">Phosphoprotein</keyword>
<reference evidence="11" key="1">
    <citation type="submission" date="2017-09" db="EMBL/GenBank/DDBJ databases">
        <title>Metaegenomics of thermophilic ammonia-oxidizing enrichment culture.</title>
        <authorList>
            <person name="Kato S."/>
            <person name="Suzuki K."/>
        </authorList>
    </citation>
    <scope>NUCLEOTIDE SEQUENCE [LARGE SCALE GENOMIC DNA]</scope>
</reference>
<proteinExistence type="predicted"/>
<dbReference type="EMBL" id="BEHT01000053">
    <property type="protein sequence ID" value="GBD00127.1"/>
    <property type="molecule type" value="Genomic_DNA"/>
</dbReference>
<evidence type="ECO:0000256" key="3">
    <source>
        <dbReference type="ARBA" id="ARBA00022679"/>
    </source>
</evidence>
<dbReference type="PANTHER" id="PTHR43637">
    <property type="entry name" value="UPF0273 PROTEIN TM_0370"/>
    <property type="match status" value="1"/>
</dbReference>
<dbReference type="InterPro" id="IPR003593">
    <property type="entry name" value="AAA+_ATPase"/>
</dbReference>
<keyword evidence="6 10" id="KW-0418">Kinase</keyword>
<keyword evidence="5" id="KW-0547">Nucleotide-binding</keyword>
<dbReference type="GO" id="GO:0016787">
    <property type="term" value="F:hydrolase activity"/>
    <property type="evidence" value="ECO:0007669"/>
    <property type="project" value="UniProtKB-KW"/>
</dbReference>
<accession>A0A2H5XG24</accession>
<dbReference type="InterPro" id="IPR027417">
    <property type="entry name" value="P-loop_NTPase"/>
</dbReference>
<comment type="caution">
    <text evidence="10">The sequence shown here is derived from an EMBL/GenBank/DDBJ whole genome shotgun (WGS) entry which is preliminary data.</text>
</comment>
<keyword evidence="8" id="KW-0067">ATP-binding</keyword>
<evidence type="ECO:0000256" key="8">
    <source>
        <dbReference type="ARBA" id="ARBA00022840"/>
    </source>
</evidence>
<feature type="domain" description="KaiC" evidence="9">
    <location>
        <begin position="5"/>
        <end position="238"/>
    </location>
</feature>
<keyword evidence="4" id="KW-0677">Repeat</keyword>
<dbReference type="Proteomes" id="UP000236173">
    <property type="component" value="Unassembled WGS sequence"/>
</dbReference>